<evidence type="ECO:0000256" key="1">
    <source>
        <dbReference type="ARBA" id="ARBA00004141"/>
    </source>
</evidence>
<evidence type="ECO:0000256" key="2">
    <source>
        <dbReference type="ARBA" id="ARBA00006434"/>
    </source>
</evidence>
<dbReference type="InterPro" id="IPR038377">
    <property type="entry name" value="Na/Glc_symporter_sf"/>
</dbReference>
<evidence type="ECO:0000313" key="10">
    <source>
        <dbReference type="Proteomes" id="UP001168694"/>
    </source>
</evidence>
<evidence type="ECO:0000256" key="7">
    <source>
        <dbReference type="RuleBase" id="RU362091"/>
    </source>
</evidence>
<dbReference type="PROSITE" id="PS50283">
    <property type="entry name" value="NA_SOLUT_SYMP_3"/>
    <property type="match status" value="1"/>
</dbReference>
<protein>
    <submittedName>
        <fullName evidence="9">Sodium:solute symporter family protein</fullName>
    </submittedName>
</protein>
<evidence type="ECO:0000256" key="8">
    <source>
        <dbReference type="SAM" id="Phobius"/>
    </source>
</evidence>
<evidence type="ECO:0000313" key="9">
    <source>
        <dbReference type="EMBL" id="MDN4076032.1"/>
    </source>
</evidence>
<dbReference type="Gene3D" id="1.20.1730.10">
    <property type="entry name" value="Sodium/glucose cotransporter"/>
    <property type="match status" value="1"/>
</dbReference>
<keyword evidence="3" id="KW-0813">Transport</keyword>
<keyword evidence="10" id="KW-1185">Reference proteome</keyword>
<dbReference type="PANTHER" id="PTHR48086">
    <property type="entry name" value="SODIUM/PROLINE SYMPORTER-RELATED"/>
    <property type="match status" value="1"/>
</dbReference>
<feature type="transmembrane region" description="Helical" evidence="8">
    <location>
        <begin position="76"/>
        <end position="95"/>
    </location>
</feature>
<feature type="transmembrane region" description="Helical" evidence="8">
    <location>
        <begin position="186"/>
        <end position="206"/>
    </location>
</feature>
<organism evidence="9 10">
    <name type="scientific">Fictibacillus terranigra</name>
    <dbReference type="NCBI Taxonomy" id="3058424"/>
    <lineage>
        <taxon>Bacteria</taxon>
        <taxon>Bacillati</taxon>
        <taxon>Bacillota</taxon>
        <taxon>Bacilli</taxon>
        <taxon>Bacillales</taxon>
        <taxon>Fictibacillaceae</taxon>
        <taxon>Fictibacillus</taxon>
    </lineage>
</organism>
<keyword evidence="4 8" id="KW-0812">Transmembrane</keyword>
<comment type="caution">
    <text evidence="9">The sequence shown here is derived from an EMBL/GenBank/DDBJ whole genome shotgun (WGS) entry which is preliminary data.</text>
</comment>
<comment type="subcellular location">
    <subcellularLocation>
        <location evidence="1">Membrane</location>
        <topology evidence="1">Multi-pass membrane protein</topology>
    </subcellularLocation>
</comment>
<feature type="transmembrane region" description="Helical" evidence="8">
    <location>
        <begin position="265"/>
        <end position="289"/>
    </location>
</feature>
<feature type="transmembrane region" description="Helical" evidence="8">
    <location>
        <begin position="226"/>
        <end position="244"/>
    </location>
</feature>
<proteinExistence type="inferred from homology"/>
<feature type="transmembrane region" description="Helical" evidence="8">
    <location>
        <begin position="441"/>
        <end position="461"/>
    </location>
</feature>
<evidence type="ECO:0000256" key="4">
    <source>
        <dbReference type="ARBA" id="ARBA00022692"/>
    </source>
</evidence>
<dbReference type="CDD" id="cd10322">
    <property type="entry name" value="SLC5sbd"/>
    <property type="match status" value="1"/>
</dbReference>
<dbReference type="InterPro" id="IPR001734">
    <property type="entry name" value="Na/solute_symporter"/>
</dbReference>
<sequence length="498" mass="53131">MNSNQGIYLGVFIVFTILMIIVGLWVSRKVKSGEDFLMGGRGLSLPLLIGTTIATLVGTGSSMGAVGFAYSNGWAGALYGIGGSIGMFILLLLFADVRKYNFMTYSEELSFYFGGNKLIKGLTSIILYIASIGWLGAHIMGGSLYLSWITGMDPLMAKVITALGFAVYTFIGGYLAVVYTDTIQGVILFLGFILLTVLTLVKIGGYGQISHEAPAEMVSFLGVDKMGVIPAISLAVVIAVGVLATPSYRHRIYSSDSTATVKKGFLVSGILFVIFSFFPSIIGMAAHIMNPDIEAGYAFPYLATEVFPVWIGAIVLTAGLSATMSSGSSDFIAAVTILLGDVYQVFTGKSPKKEKMIVYSRIALVATLVLAFVFTLGSNSIIGYISNFISTVMSGLLVASILGKFWPRMTWQGGLGSLLCGSITSFYLLNSPSLLAYWGNPILPSLGAAFIAGVAVSLLTPQNTLSEEEIMKKLAMDREMINSSPVEEVLSKKQVTLD</sequence>
<feature type="transmembrane region" description="Helical" evidence="8">
    <location>
        <begin position="409"/>
        <end position="429"/>
    </location>
</feature>
<evidence type="ECO:0000256" key="3">
    <source>
        <dbReference type="ARBA" id="ARBA00022448"/>
    </source>
</evidence>
<reference evidence="9" key="1">
    <citation type="submission" date="2023-06" db="EMBL/GenBank/DDBJ databases">
        <title>Draft Genome Sequences of Representative Paenibacillus Polymyxa, Bacillus cereus, Fictibacillus sp., and Brevibacillus agri Strains Isolated from Amazonian Dark Earth.</title>
        <authorList>
            <person name="Pellegrinetti T.A."/>
            <person name="Cunha I.C.M."/>
            <person name="Chaves M.G."/>
            <person name="Freitas A.S."/>
            <person name="Silva A.V.R."/>
            <person name="Tsai S.M."/>
            <person name="Mendes L.W."/>
        </authorList>
    </citation>
    <scope>NUCLEOTIDE SEQUENCE</scope>
    <source>
        <strain evidence="9">CENA-BCM004</strain>
    </source>
</reference>
<feature type="transmembrane region" description="Helical" evidence="8">
    <location>
        <begin position="155"/>
        <end position="179"/>
    </location>
</feature>
<gene>
    <name evidence="9" type="ORF">QYF49_24115</name>
</gene>
<keyword evidence="5 8" id="KW-1133">Transmembrane helix</keyword>
<evidence type="ECO:0000256" key="6">
    <source>
        <dbReference type="ARBA" id="ARBA00023136"/>
    </source>
</evidence>
<feature type="transmembrane region" description="Helical" evidence="8">
    <location>
        <begin position="47"/>
        <end position="70"/>
    </location>
</feature>
<feature type="transmembrane region" description="Helical" evidence="8">
    <location>
        <begin position="381"/>
        <end position="402"/>
    </location>
</feature>
<feature type="transmembrane region" description="Helical" evidence="8">
    <location>
        <begin position="309"/>
        <end position="338"/>
    </location>
</feature>
<evidence type="ECO:0000256" key="5">
    <source>
        <dbReference type="ARBA" id="ARBA00022989"/>
    </source>
</evidence>
<keyword evidence="6 8" id="KW-0472">Membrane</keyword>
<dbReference type="Proteomes" id="UP001168694">
    <property type="component" value="Unassembled WGS sequence"/>
</dbReference>
<dbReference type="EMBL" id="JAUHLN010000010">
    <property type="protein sequence ID" value="MDN4076032.1"/>
    <property type="molecule type" value="Genomic_DNA"/>
</dbReference>
<dbReference type="InterPro" id="IPR050277">
    <property type="entry name" value="Sodium:Solute_Symporter"/>
</dbReference>
<dbReference type="PANTHER" id="PTHR48086:SF7">
    <property type="entry name" value="SODIUM-SOLUTE SYMPORTER-RELATED"/>
    <property type="match status" value="1"/>
</dbReference>
<name>A0ABT8EDU4_9BACL</name>
<feature type="transmembrane region" description="Helical" evidence="8">
    <location>
        <begin position="125"/>
        <end position="149"/>
    </location>
</feature>
<comment type="similarity">
    <text evidence="2 7">Belongs to the sodium:solute symporter (SSF) (TC 2.A.21) family.</text>
</comment>
<accession>A0ABT8EDU4</accession>
<dbReference type="Pfam" id="PF00474">
    <property type="entry name" value="SSF"/>
    <property type="match status" value="1"/>
</dbReference>
<dbReference type="RefSeq" id="WP_290402143.1">
    <property type="nucleotide sequence ID" value="NZ_JAUHLN010000010.1"/>
</dbReference>
<feature type="transmembrane region" description="Helical" evidence="8">
    <location>
        <begin position="358"/>
        <end position="375"/>
    </location>
</feature>
<feature type="transmembrane region" description="Helical" evidence="8">
    <location>
        <begin position="6"/>
        <end position="26"/>
    </location>
</feature>